<name>A0A2H9YS59_9GAMM</name>
<dbReference type="GeneID" id="97176699"/>
<dbReference type="EMBL" id="PHRG01000003">
    <property type="protein sequence ID" value="PJO75471.1"/>
    <property type="molecule type" value="Genomic_DNA"/>
</dbReference>
<gene>
    <name evidence="1" type="ORF">CWI32_08030</name>
</gene>
<organism evidence="1 2">
    <name type="scientific">Acinetobacter pseudolwoffii</name>
    <dbReference type="NCBI Taxonomy" id="2053287"/>
    <lineage>
        <taxon>Bacteria</taxon>
        <taxon>Pseudomonadati</taxon>
        <taxon>Pseudomonadota</taxon>
        <taxon>Gammaproteobacteria</taxon>
        <taxon>Moraxellales</taxon>
        <taxon>Moraxellaceae</taxon>
        <taxon>Acinetobacter</taxon>
    </lineage>
</organism>
<accession>A0A2H9YS59</accession>
<protein>
    <submittedName>
        <fullName evidence="1">Uncharacterized protein</fullName>
    </submittedName>
</protein>
<dbReference type="AlphaFoldDB" id="A0A2H9YS59"/>
<sequence>MSTKKYQVRIRKTLTNEQAVEAFGEELAKLGSATQIRTITNKLDVELIELIEKIQNSIPDWEIISVILVDTDNSDQLGEDFEWDEEEA</sequence>
<reference evidence="1 2" key="1">
    <citation type="submission" date="2017-11" db="EMBL/GenBank/DDBJ databases">
        <title>Revising the taxonomy of the Acinetobacter lwoffii group: the description of Acinetobacter pseudolwoffii sp. nov. and emended description of Acinetobacter lwoffii.</title>
        <authorList>
            <person name="Nemec A."/>
            <person name="Radolfova-Krizova L."/>
        </authorList>
    </citation>
    <scope>NUCLEOTIDE SEQUENCE [LARGE SCALE GENOMIC DNA]</scope>
    <source>
        <strain evidence="1 2">ANC 5044</strain>
    </source>
</reference>
<evidence type="ECO:0000313" key="2">
    <source>
        <dbReference type="Proteomes" id="UP000243446"/>
    </source>
</evidence>
<dbReference type="Proteomes" id="UP000243446">
    <property type="component" value="Unassembled WGS sequence"/>
</dbReference>
<dbReference type="RefSeq" id="WP_100535046.1">
    <property type="nucleotide sequence ID" value="NZ_CBDBYO010000017.1"/>
</dbReference>
<comment type="caution">
    <text evidence="1">The sequence shown here is derived from an EMBL/GenBank/DDBJ whole genome shotgun (WGS) entry which is preliminary data.</text>
</comment>
<evidence type="ECO:0000313" key="1">
    <source>
        <dbReference type="EMBL" id="PJO75471.1"/>
    </source>
</evidence>
<proteinExistence type="predicted"/>